<geneLocation type="mitochondrion" evidence="2"/>
<dbReference type="RefSeq" id="YP_009364343.1">
    <property type="nucleotide sequence ID" value="NC_034659.1"/>
</dbReference>
<organism evidence="2">
    <name type="scientific">Ophiocordyceps sinensis</name>
    <dbReference type="NCBI Taxonomy" id="72228"/>
    <lineage>
        <taxon>Eukaryota</taxon>
        <taxon>Fungi</taxon>
        <taxon>Dikarya</taxon>
        <taxon>Ascomycota</taxon>
        <taxon>Pezizomycotina</taxon>
        <taxon>Sordariomycetes</taxon>
        <taxon>Hypocreomycetidae</taxon>
        <taxon>Hypocreales</taxon>
        <taxon>Ophiocordycipitaceae</taxon>
        <taxon>Ophiocordyceps</taxon>
    </lineage>
</organism>
<keyword evidence="1" id="KW-0812">Transmembrane</keyword>
<proteinExistence type="predicted"/>
<gene>
    <name evidence="2" type="primary">orf272</name>
</gene>
<protein>
    <submittedName>
        <fullName evidence="2">Uncharacterized protein</fullName>
    </submittedName>
</protein>
<keyword evidence="1" id="KW-1133">Transmembrane helix</keyword>
<keyword evidence="2" id="KW-0496">Mitochondrion</keyword>
<sequence>MITVVLYFIETALFFYKADNKYKLLFFRVYAIFFLASYAASNPDKGMNKDKEKYALDLQSRPHLKFNLTKVLKNLCYLIATHSNGFFNLAWLSKGFGFIYNSIWIFSSLNIIINNSKYLKVLIEAKLFFYKYNIAHVFLGSHACLPLNNIYLHISKYKFLLLLIFSCKAQALQGLEKIRTKINLTGFDSDSVDKVILNIYNYMCLPVLSYPITLPHPTLRSMGGGKRRGVQSAYVRSTPAVKQQGGAKRLFIENKNKINPLMFVILGSILYL</sequence>
<feature type="transmembrane region" description="Helical" evidence="1">
    <location>
        <begin position="24"/>
        <end position="41"/>
    </location>
</feature>
<evidence type="ECO:0000256" key="1">
    <source>
        <dbReference type="SAM" id="Phobius"/>
    </source>
</evidence>
<keyword evidence="1" id="KW-0472">Membrane</keyword>
<dbReference type="EMBL" id="KY622006">
    <property type="protein sequence ID" value="ARF03395.1"/>
    <property type="molecule type" value="Genomic_DNA"/>
</dbReference>
<reference evidence="2" key="1">
    <citation type="submission" date="2017-02" db="EMBL/GenBank/DDBJ databases">
        <title>SMRT sequencing of the wild medicinal fungus Ophiocordyceps sinensis mitochondrial genome reveals phylogenetic relationship and depicts a genome-wide modification map.</title>
        <authorList>
            <person name="Liu D."/>
            <person name="Kang X."/>
            <person name="Hu L."/>
        </authorList>
    </citation>
    <scope>NUCLEOTIDE SEQUENCE</scope>
</reference>
<name>A0A1X8VJL6_9HYPO</name>
<accession>A0A1X8VJL6</accession>
<evidence type="ECO:0000313" key="2">
    <source>
        <dbReference type="EMBL" id="ARF03395.1"/>
    </source>
</evidence>
<feature type="transmembrane region" description="Helical" evidence="1">
    <location>
        <begin position="95"/>
        <end position="113"/>
    </location>
</feature>
<dbReference type="AlphaFoldDB" id="A0A1X8VJL6"/>
<dbReference type="GeneID" id="32888774"/>